<sequence length="107" mass="11333">MTDSTATDSSDTALRALLDALPLGVLQVSDNGRITLANAYARRLLHTAEHSSELNVHDLMPAGLLDLAPGEGIHCVVGGMACQALLTRLESDLAPARVITLIPQSRY</sequence>
<dbReference type="EMBL" id="SRMF01000004">
    <property type="protein sequence ID" value="TGG92766.1"/>
    <property type="molecule type" value="Genomic_DNA"/>
</dbReference>
<dbReference type="InterPro" id="IPR035965">
    <property type="entry name" value="PAS-like_dom_sf"/>
</dbReference>
<keyword evidence="3" id="KW-1185">Reference proteome</keyword>
<dbReference type="AlphaFoldDB" id="A0A4Z0WEM1"/>
<comment type="caution">
    <text evidence="2">The sequence shown here is derived from an EMBL/GenBank/DDBJ whole genome shotgun (WGS) entry which is preliminary data.</text>
</comment>
<protein>
    <submittedName>
        <fullName evidence="2">PAS domain-containing protein</fullName>
    </submittedName>
</protein>
<evidence type="ECO:0000259" key="1">
    <source>
        <dbReference type="Pfam" id="PF13188"/>
    </source>
</evidence>
<accession>A0A4Z0WEM1</accession>
<gene>
    <name evidence="2" type="ORF">E4656_11575</name>
</gene>
<dbReference type="Gene3D" id="3.30.450.20">
    <property type="entry name" value="PAS domain"/>
    <property type="match status" value="1"/>
</dbReference>
<organism evidence="2 3">
    <name type="scientific">Natronospirillum operosum</name>
    <dbReference type="NCBI Taxonomy" id="2759953"/>
    <lineage>
        <taxon>Bacteria</taxon>
        <taxon>Pseudomonadati</taxon>
        <taxon>Pseudomonadota</taxon>
        <taxon>Gammaproteobacteria</taxon>
        <taxon>Oceanospirillales</taxon>
        <taxon>Natronospirillaceae</taxon>
        <taxon>Natronospirillum</taxon>
    </lineage>
</organism>
<proteinExistence type="predicted"/>
<name>A0A4Z0WEM1_9GAMM</name>
<dbReference type="InterPro" id="IPR000014">
    <property type="entry name" value="PAS"/>
</dbReference>
<feature type="domain" description="PAS" evidence="1">
    <location>
        <begin position="14"/>
        <end position="58"/>
    </location>
</feature>
<dbReference type="SUPFAM" id="SSF55785">
    <property type="entry name" value="PYP-like sensor domain (PAS domain)"/>
    <property type="match status" value="1"/>
</dbReference>
<dbReference type="Pfam" id="PF13188">
    <property type="entry name" value="PAS_8"/>
    <property type="match status" value="1"/>
</dbReference>
<reference evidence="2 3" key="1">
    <citation type="submission" date="2019-04" db="EMBL/GenBank/DDBJ databases">
        <title>Natronospirillum operosus gen. nov., sp. nov., a haloalkaliphilic satellite isolated from decaying biomass of laboratory culture of cyanobacterium Geitlerinema sp. and proposal of Natronospirillaceae fam. nov. and Saccharospirillaceae fam. nov.</title>
        <authorList>
            <person name="Kevbrin V."/>
            <person name="Boltyanskaya Y."/>
            <person name="Koziaeva V."/>
            <person name="Grouzdev D.S."/>
            <person name="Park M."/>
            <person name="Cho J."/>
        </authorList>
    </citation>
    <scope>NUCLEOTIDE SEQUENCE [LARGE SCALE GENOMIC DNA]</scope>
    <source>
        <strain evidence="2 3">G-116</strain>
    </source>
</reference>
<evidence type="ECO:0000313" key="3">
    <source>
        <dbReference type="Proteomes" id="UP000297475"/>
    </source>
</evidence>
<dbReference type="RefSeq" id="WP_135483438.1">
    <property type="nucleotide sequence ID" value="NZ_SRMF01000004.1"/>
</dbReference>
<evidence type="ECO:0000313" key="2">
    <source>
        <dbReference type="EMBL" id="TGG92766.1"/>
    </source>
</evidence>
<dbReference type="Proteomes" id="UP000297475">
    <property type="component" value="Unassembled WGS sequence"/>
</dbReference>